<dbReference type="EMBL" id="JACCJC010000070">
    <property type="protein sequence ID" value="KAF6229673.1"/>
    <property type="molecule type" value="Genomic_DNA"/>
</dbReference>
<dbReference type="Proteomes" id="UP000578531">
    <property type="component" value="Unassembled WGS sequence"/>
</dbReference>
<evidence type="ECO:0000256" key="1">
    <source>
        <dbReference type="SAM" id="SignalP"/>
    </source>
</evidence>
<feature type="chain" id="PRO_5034385571" description="Pyrroloquinoline quinone-dependent pyranose dehydrogenase beta-propeller domain-containing protein" evidence="1">
    <location>
        <begin position="25"/>
        <end position="452"/>
    </location>
</feature>
<comment type="caution">
    <text evidence="3">The sequence shown here is derived from an EMBL/GenBank/DDBJ whole genome shotgun (WGS) entry which is preliminary data.</text>
</comment>
<evidence type="ECO:0000259" key="2">
    <source>
        <dbReference type="Pfam" id="PF22807"/>
    </source>
</evidence>
<feature type="signal peptide" evidence="1">
    <location>
        <begin position="1"/>
        <end position="24"/>
    </location>
</feature>
<dbReference type="InterPro" id="IPR054539">
    <property type="entry name" value="Beta-prop_PDH"/>
</dbReference>
<keyword evidence="1" id="KW-0732">Signal</keyword>
<feature type="domain" description="Pyrroloquinoline quinone-dependent pyranose dehydrogenase beta-propeller" evidence="2">
    <location>
        <begin position="37"/>
        <end position="420"/>
    </location>
</feature>
<dbReference type="RefSeq" id="XP_037159865.1">
    <property type="nucleotide sequence ID" value="XM_037313200.1"/>
</dbReference>
<accession>A0A8H6FJG6</accession>
<sequence length="452" mass="48204">MFDILRSAVTTALTVLIVRTKGQACGVNPAPGNGITPVAAPGYHFSVVANGLTKPRSIQFDDAGNLLVLQVGKGIVSLQLDDAGGACVWAPSKQTIISNTALNHGMTLSTDGRTLFASDPTAAYSWAYNSLTGAAESQNTVVTGMNTDDHTTRTLLVSEKLENRLLISRGSTSNIDPLASNISTGHSQIKVFDLGQLPTKGYQFDTDGLRLGWGLRNSVGVAEHPETGGLYSVENSADDIMRDGVDVHQNNPGEEMNFHGTLLSNTDKSQGSNYGYPECFAAWDPSALPDNTHLVVGSQFALNATSESICARRTAPRLTFQAHMAPLDIKFNSSGDQAWVTFHGSWDRTQPVGYKVSLINFANGEPVAPAMSTTSYTDILTNADNSKCPNACFRPVGMAFDRQGRLFVSSDDSGEIYVLVADAVAGSENSSSKARKAFIEEVVNSLSSSKHQ</sequence>
<dbReference type="OrthoDB" id="507128at2759"/>
<dbReference type="Pfam" id="PF22807">
    <property type="entry name" value="TrAA12"/>
    <property type="match status" value="1"/>
</dbReference>
<dbReference type="InterPro" id="IPR011042">
    <property type="entry name" value="6-blade_b-propeller_TolB-like"/>
</dbReference>
<dbReference type="AlphaFoldDB" id="A0A8H6FJG6"/>
<dbReference type="Gene3D" id="2.120.10.30">
    <property type="entry name" value="TolB, C-terminal domain"/>
    <property type="match status" value="1"/>
</dbReference>
<organism evidence="3 4">
    <name type="scientific">Letharia columbiana</name>
    <dbReference type="NCBI Taxonomy" id="112416"/>
    <lineage>
        <taxon>Eukaryota</taxon>
        <taxon>Fungi</taxon>
        <taxon>Dikarya</taxon>
        <taxon>Ascomycota</taxon>
        <taxon>Pezizomycotina</taxon>
        <taxon>Lecanoromycetes</taxon>
        <taxon>OSLEUM clade</taxon>
        <taxon>Lecanoromycetidae</taxon>
        <taxon>Lecanorales</taxon>
        <taxon>Lecanorineae</taxon>
        <taxon>Parmeliaceae</taxon>
        <taxon>Letharia</taxon>
    </lineage>
</organism>
<evidence type="ECO:0000313" key="3">
    <source>
        <dbReference type="EMBL" id="KAF6229673.1"/>
    </source>
</evidence>
<reference evidence="3 4" key="1">
    <citation type="journal article" date="2020" name="Genomics">
        <title>Complete, high-quality genomes from long-read metagenomic sequencing of two wolf lichen thalli reveals enigmatic genome architecture.</title>
        <authorList>
            <person name="McKenzie S.K."/>
            <person name="Walston R.F."/>
            <person name="Allen J.L."/>
        </authorList>
    </citation>
    <scope>NUCLEOTIDE SEQUENCE [LARGE SCALE GENOMIC DNA]</scope>
    <source>
        <strain evidence="3">WasteWater2</strain>
    </source>
</reference>
<dbReference type="InterPro" id="IPR011041">
    <property type="entry name" value="Quinoprot_gluc/sorb_DH_b-prop"/>
</dbReference>
<protein>
    <recommendedName>
        <fullName evidence="2">Pyrroloquinoline quinone-dependent pyranose dehydrogenase beta-propeller domain-containing protein</fullName>
    </recommendedName>
</protein>
<proteinExistence type="predicted"/>
<gene>
    <name evidence="3" type="ORF">HO173_011319</name>
</gene>
<dbReference type="SUPFAM" id="SSF50952">
    <property type="entry name" value="Soluble quinoprotein glucose dehydrogenase"/>
    <property type="match status" value="1"/>
</dbReference>
<keyword evidence="4" id="KW-1185">Reference proteome</keyword>
<evidence type="ECO:0000313" key="4">
    <source>
        <dbReference type="Proteomes" id="UP000578531"/>
    </source>
</evidence>
<name>A0A8H6FJG6_9LECA</name>
<dbReference type="GeneID" id="59292962"/>